<evidence type="ECO:0000256" key="4">
    <source>
        <dbReference type="ARBA" id="ARBA00023163"/>
    </source>
</evidence>
<dbReference type="InterPro" id="IPR005119">
    <property type="entry name" value="LysR_subst-bd"/>
</dbReference>
<dbReference type="CDD" id="cd08414">
    <property type="entry name" value="PBP2_LTTR_aromatics_like"/>
    <property type="match status" value="1"/>
</dbReference>
<dbReference type="Pfam" id="PF00126">
    <property type="entry name" value="HTH_1"/>
    <property type="match status" value="1"/>
</dbReference>
<keyword evidence="3" id="KW-0238">DNA-binding</keyword>
<dbReference type="PRINTS" id="PR00039">
    <property type="entry name" value="HTHLYSR"/>
</dbReference>
<dbReference type="RefSeq" id="WP_280103173.1">
    <property type="nucleotide sequence ID" value="NZ_CP122959.1"/>
</dbReference>
<organism evidence="6 7">
    <name type="scientific">Latilactobacillus sakei</name>
    <name type="common">Lactobacillus sakei</name>
    <dbReference type="NCBI Taxonomy" id="1599"/>
    <lineage>
        <taxon>Bacteria</taxon>
        <taxon>Bacillati</taxon>
        <taxon>Bacillota</taxon>
        <taxon>Bacilli</taxon>
        <taxon>Lactobacillales</taxon>
        <taxon>Lactobacillaceae</taxon>
        <taxon>Latilactobacillus</taxon>
    </lineage>
</organism>
<evidence type="ECO:0000259" key="5">
    <source>
        <dbReference type="PROSITE" id="PS50931"/>
    </source>
</evidence>
<sequence>MKISTLQYFVEVATEKSFTRAANNLYISQPTLSRHIQELEAELGVTLLIRHKYSVQLSDAGEKFFTETIDVLEKLDHLTHLFDDQKDVSQSSVVIRIGVLPNFNLSPLEERLATFKATHPNVKILLTDDTPMNLADGLNNGRYDLVFCLASYFAGNQNIEKHFFMANHLQIALPQKHHLAQQPSLKFSELESETFILLERKQSPIIVDYVVNQGLINGFNLRADYYVNNLDEGLTAVSAGKGLAFLYSGMNNGNLAQQYHIKIIDLEDVNQNQNIVTVTRKTNRNALLVQLTASLKLDNFGES</sequence>
<evidence type="ECO:0000313" key="7">
    <source>
        <dbReference type="Proteomes" id="UP001179858"/>
    </source>
</evidence>
<dbReference type="Pfam" id="PF03466">
    <property type="entry name" value="LysR_substrate"/>
    <property type="match status" value="1"/>
</dbReference>
<dbReference type="PANTHER" id="PTHR30346">
    <property type="entry name" value="TRANSCRIPTIONAL DUAL REGULATOR HCAR-RELATED"/>
    <property type="match status" value="1"/>
</dbReference>
<evidence type="ECO:0000256" key="3">
    <source>
        <dbReference type="ARBA" id="ARBA00023125"/>
    </source>
</evidence>
<dbReference type="PANTHER" id="PTHR30346:SF0">
    <property type="entry name" value="HCA OPERON TRANSCRIPTIONAL ACTIVATOR HCAR"/>
    <property type="match status" value="1"/>
</dbReference>
<dbReference type="InterPro" id="IPR000847">
    <property type="entry name" value="LysR_HTH_N"/>
</dbReference>
<dbReference type="FunFam" id="1.10.10.10:FF:000001">
    <property type="entry name" value="LysR family transcriptional regulator"/>
    <property type="match status" value="1"/>
</dbReference>
<evidence type="ECO:0000256" key="1">
    <source>
        <dbReference type="ARBA" id="ARBA00009437"/>
    </source>
</evidence>
<dbReference type="Gene3D" id="1.10.10.10">
    <property type="entry name" value="Winged helix-like DNA-binding domain superfamily/Winged helix DNA-binding domain"/>
    <property type="match status" value="1"/>
</dbReference>
<reference evidence="6" key="1">
    <citation type="submission" date="2023-04" db="EMBL/GenBank/DDBJ databases">
        <title>Novel strain of Lactilactobacillus sakei and use thereof.</title>
        <authorList>
            <person name="Kim S.Y."/>
        </authorList>
    </citation>
    <scope>NUCLEOTIDE SEQUENCE</scope>
    <source>
        <strain evidence="6">HUP1</strain>
    </source>
</reference>
<dbReference type="InterPro" id="IPR036388">
    <property type="entry name" value="WH-like_DNA-bd_sf"/>
</dbReference>
<keyword evidence="2" id="KW-0805">Transcription regulation</keyword>
<feature type="domain" description="HTH lysR-type" evidence="5">
    <location>
        <begin position="1"/>
        <end position="58"/>
    </location>
</feature>
<dbReference type="SUPFAM" id="SSF46785">
    <property type="entry name" value="Winged helix' DNA-binding domain"/>
    <property type="match status" value="1"/>
</dbReference>
<dbReference type="EMBL" id="CP122959">
    <property type="protein sequence ID" value="WGI19727.1"/>
    <property type="molecule type" value="Genomic_DNA"/>
</dbReference>
<dbReference type="SUPFAM" id="SSF53850">
    <property type="entry name" value="Periplasmic binding protein-like II"/>
    <property type="match status" value="1"/>
</dbReference>
<proteinExistence type="inferred from homology"/>
<dbReference type="Gene3D" id="3.40.190.10">
    <property type="entry name" value="Periplasmic binding protein-like II"/>
    <property type="match status" value="2"/>
</dbReference>
<dbReference type="PROSITE" id="PS50931">
    <property type="entry name" value="HTH_LYSR"/>
    <property type="match status" value="1"/>
</dbReference>
<evidence type="ECO:0000313" key="6">
    <source>
        <dbReference type="EMBL" id="WGI19727.1"/>
    </source>
</evidence>
<accession>A0AAF0K4K9</accession>
<comment type="similarity">
    <text evidence="1">Belongs to the LysR transcriptional regulatory family.</text>
</comment>
<keyword evidence="4" id="KW-0804">Transcription</keyword>
<dbReference type="GO" id="GO:0032993">
    <property type="term" value="C:protein-DNA complex"/>
    <property type="evidence" value="ECO:0007669"/>
    <property type="project" value="TreeGrafter"/>
</dbReference>
<dbReference type="AlphaFoldDB" id="A0AAF0K4K9"/>
<name>A0AAF0K4K9_LATSK</name>
<gene>
    <name evidence="6" type="ORF">QBD03_03185</name>
</gene>
<evidence type="ECO:0000256" key="2">
    <source>
        <dbReference type="ARBA" id="ARBA00023015"/>
    </source>
</evidence>
<protein>
    <submittedName>
        <fullName evidence="6">LysR family transcriptional regulator</fullName>
    </submittedName>
</protein>
<dbReference type="InterPro" id="IPR036390">
    <property type="entry name" value="WH_DNA-bd_sf"/>
</dbReference>
<dbReference type="GO" id="GO:0003677">
    <property type="term" value="F:DNA binding"/>
    <property type="evidence" value="ECO:0007669"/>
    <property type="project" value="UniProtKB-KW"/>
</dbReference>
<dbReference type="GO" id="GO:0003700">
    <property type="term" value="F:DNA-binding transcription factor activity"/>
    <property type="evidence" value="ECO:0007669"/>
    <property type="project" value="InterPro"/>
</dbReference>
<dbReference type="Proteomes" id="UP001179858">
    <property type="component" value="Chromosome"/>
</dbReference>